<evidence type="ECO:0000313" key="9">
    <source>
        <dbReference type="Proteomes" id="UP001610444"/>
    </source>
</evidence>
<dbReference type="Pfam" id="PF00172">
    <property type="entry name" value="Zn_clus"/>
    <property type="match status" value="1"/>
</dbReference>
<dbReference type="CDD" id="cd00067">
    <property type="entry name" value="GAL4"/>
    <property type="match status" value="1"/>
</dbReference>
<keyword evidence="4" id="KW-0238">DNA-binding</keyword>
<organism evidence="8 9">
    <name type="scientific">Aspergillus pseudodeflectus</name>
    <dbReference type="NCBI Taxonomy" id="176178"/>
    <lineage>
        <taxon>Eukaryota</taxon>
        <taxon>Fungi</taxon>
        <taxon>Dikarya</taxon>
        <taxon>Ascomycota</taxon>
        <taxon>Pezizomycotina</taxon>
        <taxon>Eurotiomycetes</taxon>
        <taxon>Eurotiomycetidae</taxon>
        <taxon>Eurotiales</taxon>
        <taxon>Aspergillaceae</taxon>
        <taxon>Aspergillus</taxon>
        <taxon>Aspergillus subgen. Nidulantes</taxon>
    </lineage>
</organism>
<evidence type="ECO:0000256" key="2">
    <source>
        <dbReference type="ARBA" id="ARBA00022723"/>
    </source>
</evidence>
<dbReference type="EMBL" id="JBFXLR010000003">
    <property type="protein sequence ID" value="KAL2859205.1"/>
    <property type="molecule type" value="Genomic_DNA"/>
</dbReference>
<dbReference type="InterPro" id="IPR001138">
    <property type="entry name" value="Zn2Cys6_DnaBD"/>
</dbReference>
<sequence>MPRRQIAPGRSCFECRRRKIKCDRSHPCSYCVKTRIKCKYPAGRSVLDEDQTALDRVASLETRLFAVEQRLSEVDKSYPGPLPASPSILEHDHAELSESRQQPTQYLMDEPASAQSIGIAPSSIVKPQLPIDLDQFRPSRPTIALLWQKYLEVVDPLLKVFHTPTVQKLVMKAVRGRDALDLASECLLFVIYYAVVVVTSSEDCLEQFAEARSVLLNRYRTACENLLSRLNLLEASDMVVLQALTIYLVTGRSDDQGADVYARVGLAVGMALKMGLNKDGEAAGLPQFEVEMRRRLWWQLCILDIRVAEDRQSEPCILESSFNTRLPSNVADANLHPAMSRPMVAETGRTEMLYSLVRFEGSYFARQLVFSKGFSDENDYMSMTMPQRRHAIDLFQDRIENQYLAHCDEQVPFDRVTIESMRLVLAKLRLVPQTQTPQEDQPPSIGAWVKLLQDAENLRQYEAGKQWLWLFQTYIEWDALINLLVRLREEPFGQARAWELASRVFDYWKTAQPVSDNHRWKKIEKLRQEVLVSRGQWAFEPAITV</sequence>
<dbReference type="CDD" id="cd12148">
    <property type="entry name" value="fungal_TF_MHR"/>
    <property type="match status" value="1"/>
</dbReference>
<evidence type="ECO:0000256" key="1">
    <source>
        <dbReference type="ARBA" id="ARBA00004123"/>
    </source>
</evidence>
<evidence type="ECO:0000256" key="3">
    <source>
        <dbReference type="ARBA" id="ARBA00023015"/>
    </source>
</evidence>
<reference evidence="8 9" key="1">
    <citation type="submission" date="2024-07" db="EMBL/GenBank/DDBJ databases">
        <title>Section-level genome sequencing and comparative genomics of Aspergillus sections Usti and Cavernicolus.</title>
        <authorList>
            <consortium name="Lawrence Berkeley National Laboratory"/>
            <person name="Nybo J.L."/>
            <person name="Vesth T.C."/>
            <person name="Theobald S."/>
            <person name="Frisvad J.C."/>
            <person name="Larsen T.O."/>
            <person name="Kjaerboelling I."/>
            <person name="Rothschild-Mancinelli K."/>
            <person name="Lyhne E.K."/>
            <person name="Kogle M.E."/>
            <person name="Barry K."/>
            <person name="Clum A."/>
            <person name="Na H."/>
            <person name="Ledsgaard L."/>
            <person name="Lin J."/>
            <person name="Lipzen A."/>
            <person name="Kuo A."/>
            <person name="Riley R."/>
            <person name="Mondo S."/>
            <person name="LaButti K."/>
            <person name="Haridas S."/>
            <person name="Pangalinan J."/>
            <person name="Salamov A.A."/>
            <person name="Simmons B.A."/>
            <person name="Magnuson J.K."/>
            <person name="Chen J."/>
            <person name="Drula E."/>
            <person name="Henrissat B."/>
            <person name="Wiebenga A."/>
            <person name="Lubbers R.J."/>
            <person name="Gomes A.C."/>
            <person name="Macurrencykelacurrency M.R."/>
            <person name="Stajich J."/>
            <person name="Grigoriev I.V."/>
            <person name="Mortensen U.H."/>
            <person name="De vries R.P."/>
            <person name="Baker S.E."/>
            <person name="Andersen M.R."/>
        </authorList>
    </citation>
    <scope>NUCLEOTIDE SEQUENCE [LARGE SCALE GENOMIC DNA]</scope>
    <source>
        <strain evidence="8 9">CBS 756.74</strain>
    </source>
</reference>
<dbReference type="PANTHER" id="PTHR31001:SF91">
    <property type="entry name" value="ZN(II)2CYS6 TRANSCRIPTION FACTOR (EUROFUNG)"/>
    <property type="match status" value="1"/>
</dbReference>
<dbReference type="SMART" id="SM00066">
    <property type="entry name" value="GAL4"/>
    <property type="match status" value="1"/>
</dbReference>
<dbReference type="RefSeq" id="XP_070904139.1">
    <property type="nucleotide sequence ID" value="XM_071035968.1"/>
</dbReference>
<keyword evidence="5" id="KW-0804">Transcription</keyword>
<evidence type="ECO:0000256" key="6">
    <source>
        <dbReference type="ARBA" id="ARBA00023242"/>
    </source>
</evidence>
<name>A0ABR4L3U8_9EURO</name>
<proteinExistence type="predicted"/>
<evidence type="ECO:0000256" key="5">
    <source>
        <dbReference type="ARBA" id="ARBA00023163"/>
    </source>
</evidence>
<keyword evidence="6" id="KW-0539">Nucleus</keyword>
<comment type="caution">
    <text evidence="8">The sequence shown here is derived from an EMBL/GenBank/DDBJ whole genome shotgun (WGS) entry which is preliminary data.</text>
</comment>
<accession>A0ABR4L3U8</accession>
<evidence type="ECO:0000313" key="8">
    <source>
        <dbReference type="EMBL" id="KAL2859205.1"/>
    </source>
</evidence>
<dbReference type="SMART" id="SM00906">
    <property type="entry name" value="Fungal_trans"/>
    <property type="match status" value="1"/>
</dbReference>
<dbReference type="Gene3D" id="4.10.240.10">
    <property type="entry name" value="Zn(2)-C6 fungal-type DNA-binding domain"/>
    <property type="match status" value="1"/>
</dbReference>
<dbReference type="SUPFAM" id="SSF57701">
    <property type="entry name" value="Zn2/Cys6 DNA-binding domain"/>
    <property type="match status" value="1"/>
</dbReference>
<evidence type="ECO:0000259" key="7">
    <source>
        <dbReference type="PROSITE" id="PS50048"/>
    </source>
</evidence>
<dbReference type="PANTHER" id="PTHR31001">
    <property type="entry name" value="UNCHARACTERIZED TRANSCRIPTIONAL REGULATORY PROTEIN"/>
    <property type="match status" value="1"/>
</dbReference>
<dbReference type="InterPro" id="IPR007219">
    <property type="entry name" value="XnlR_reg_dom"/>
</dbReference>
<comment type="subcellular location">
    <subcellularLocation>
        <location evidence="1">Nucleus</location>
    </subcellularLocation>
</comment>
<dbReference type="GeneID" id="98151132"/>
<dbReference type="InterPro" id="IPR050613">
    <property type="entry name" value="Sec_Metabolite_Reg"/>
</dbReference>
<protein>
    <recommendedName>
        <fullName evidence="7">Zn(2)-C6 fungal-type domain-containing protein</fullName>
    </recommendedName>
</protein>
<keyword evidence="9" id="KW-1185">Reference proteome</keyword>
<dbReference type="InterPro" id="IPR036864">
    <property type="entry name" value="Zn2-C6_fun-type_DNA-bd_sf"/>
</dbReference>
<dbReference type="PROSITE" id="PS50048">
    <property type="entry name" value="ZN2_CY6_FUNGAL_2"/>
    <property type="match status" value="1"/>
</dbReference>
<dbReference type="Proteomes" id="UP001610444">
    <property type="component" value="Unassembled WGS sequence"/>
</dbReference>
<keyword evidence="3" id="KW-0805">Transcription regulation</keyword>
<feature type="domain" description="Zn(2)-C6 fungal-type" evidence="7">
    <location>
        <begin position="11"/>
        <end position="40"/>
    </location>
</feature>
<keyword evidence="2" id="KW-0479">Metal-binding</keyword>
<evidence type="ECO:0000256" key="4">
    <source>
        <dbReference type="ARBA" id="ARBA00023125"/>
    </source>
</evidence>
<dbReference type="Pfam" id="PF04082">
    <property type="entry name" value="Fungal_trans"/>
    <property type="match status" value="1"/>
</dbReference>
<gene>
    <name evidence="8" type="ORF">BJX68DRAFT_114140</name>
</gene>
<dbReference type="PROSITE" id="PS00463">
    <property type="entry name" value="ZN2_CY6_FUNGAL_1"/>
    <property type="match status" value="1"/>
</dbReference>